<reference evidence="1 2" key="1">
    <citation type="submission" date="2011-09" db="EMBL/GenBank/DDBJ databases">
        <authorList>
            <person name="Carlier A."/>
        </authorList>
    </citation>
    <scope>NUCLEOTIDE SEQUENCE [LARGE SCALE GENOMIC DNA]</scope>
    <source>
        <strain evidence="1 2">UZHbot1</strain>
    </source>
</reference>
<dbReference type="AlphaFoldDB" id="G4MB90"/>
<dbReference type="InterPro" id="IPR009057">
    <property type="entry name" value="Homeodomain-like_sf"/>
</dbReference>
<name>G4MB90_9BURK</name>
<dbReference type="BioCyc" id="CBUR1055526:G10QW-581-MONOMER"/>
<protein>
    <submittedName>
        <fullName evidence="1">Uncharacterized protein</fullName>
    </submittedName>
</protein>
<comment type="caution">
    <text evidence="1">The sequence shown here is derived from an EMBL/GenBank/DDBJ whole genome shotgun (WGS) entry which is preliminary data.</text>
</comment>
<dbReference type="EMBL" id="CAFE01000176">
    <property type="protein sequence ID" value="CCD38419.1"/>
    <property type="molecule type" value="Genomic_DNA"/>
</dbReference>
<dbReference type="Pfam" id="PF13384">
    <property type="entry name" value="HTH_23"/>
    <property type="match status" value="1"/>
</dbReference>
<evidence type="ECO:0000313" key="2">
    <source>
        <dbReference type="Proteomes" id="UP000003511"/>
    </source>
</evidence>
<keyword evidence="2" id="KW-1185">Reference proteome</keyword>
<proteinExistence type="predicted"/>
<reference evidence="1 2" key="2">
    <citation type="submission" date="2011-10" db="EMBL/GenBank/DDBJ databases">
        <title>Draft genome sequence of Candidatus Burkholderia kirkii.</title>
        <authorList>
            <person name="Carlier A.L."/>
            <person name="Eberl L."/>
        </authorList>
    </citation>
    <scope>NUCLEOTIDE SEQUENCE [LARGE SCALE GENOMIC DNA]</scope>
    <source>
        <strain evidence="1 2">UZHbot1</strain>
    </source>
</reference>
<dbReference type="HOGENOM" id="CLU_056788_4_2_4"/>
<evidence type="ECO:0000313" key="1">
    <source>
        <dbReference type="EMBL" id="CCD38419.1"/>
    </source>
</evidence>
<dbReference type="InterPro" id="IPR036388">
    <property type="entry name" value="WH-like_DNA-bd_sf"/>
</dbReference>
<accession>G4MB90</accession>
<dbReference type="Proteomes" id="UP000003511">
    <property type="component" value="Unassembled WGS sequence"/>
</dbReference>
<dbReference type="Gene3D" id="1.10.10.10">
    <property type="entry name" value="Winged helix-like DNA-binding domain superfamily/Winged helix DNA-binding domain"/>
    <property type="match status" value="1"/>
</dbReference>
<gene>
    <name evidence="1" type="ORF">BKIR_c3_2198</name>
</gene>
<dbReference type="SUPFAM" id="SSF46689">
    <property type="entry name" value="Homeodomain-like"/>
    <property type="match status" value="1"/>
</dbReference>
<sequence>MRPASLLMTPGAITRNPNDRAARVMLSRPDSLPSVVRRMTAGRMLLEGASVETVAEQLHLSVQTVKRYKTIVSEGGLNALAKMGVGGRASVLDREALGWIAAALQGPARLRELIEPRYGARYSRVYIWQIATNLGLGRTRTFALEIAPLIGCLMLTEADRAC</sequence>
<organism evidence="1 2">
    <name type="scientific">Candidatus Paraburkholderia kirkii UZHbot1</name>
    <dbReference type="NCBI Taxonomy" id="1055526"/>
    <lineage>
        <taxon>Bacteria</taxon>
        <taxon>Pseudomonadati</taxon>
        <taxon>Pseudomonadota</taxon>
        <taxon>Betaproteobacteria</taxon>
        <taxon>Burkholderiales</taxon>
        <taxon>Burkholderiaceae</taxon>
        <taxon>Paraburkholderia</taxon>
    </lineage>
</organism>